<dbReference type="GO" id="GO:0005886">
    <property type="term" value="C:plasma membrane"/>
    <property type="evidence" value="ECO:0007669"/>
    <property type="project" value="UniProtKB-SubCell"/>
</dbReference>
<feature type="transmembrane region" description="Helical" evidence="2">
    <location>
        <begin position="349"/>
        <end position="370"/>
    </location>
</feature>
<feature type="compositionally biased region" description="Acidic residues" evidence="1">
    <location>
        <begin position="530"/>
        <end position="545"/>
    </location>
</feature>
<feature type="transmembrane region" description="Helical" evidence="2">
    <location>
        <begin position="243"/>
        <end position="264"/>
    </location>
</feature>
<feature type="transmembrane region" description="Helical" evidence="2">
    <location>
        <begin position="20"/>
        <end position="40"/>
    </location>
</feature>
<protein>
    <submittedName>
        <fullName evidence="3">ABC-2 family transporter protein</fullName>
    </submittedName>
</protein>
<dbReference type="OrthoDB" id="260214at2"/>
<gene>
    <name evidence="3" type="ORF">Pla8534_32880</name>
</gene>
<keyword evidence="2" id="KW-1133">Transmembrane helix</keyword>
<feature type="transmembrane region" description="Helical" evidence="2">
    <location>
        <begin position="320"/>
        <end position="343"/>
    </location>
</feature>
<dbReference type="Pfam" id="PF12679">
    <property type="entry name" value="ABC2_membrane_2"/>
    <property type="match status" value="1"/>
</dbReference>
<organism evidence="3 4">
    <name type="scientific">Lignipirellula cremea</name>
    <dbReference type="NCBI Taxonomy" id="2528010"/>
    <lineage>
        <taxon>Bacteria</taxon>
        <taxon>Pseudomonadati</taxon>
        <taxon>Planctomycetota</taxon>
        <taxon>Planctomycetia</taxon>
        <taxon>Pirellulales</taxon>
        <taxon>Pirellulaceae</taxon>
        <taxon>Lignipirellula</taxon>
    </lineage>
</organism>
<feature type="region of interest" description="Disordered" evidence="1">
    <location>
        <begin position="523"/>
        <end position="549"/>
    </location>
</feature>
<sequence>MRPYLAIVKDSFRAAMASWVLYICLGCITIVFIALLPLSIQDKVATGLLREEVPDPAPLIERLVTAGPQAAEKKDGSAQSPDDGARQVTAEPQAVALIWSRLPALVQDHLRDVHQRMQKTDLDEQEYRTAILAQMAATVELVEVLNQQLDKPDFFDEKAWTGLPLPAEAQEMQKAGLESLTSEQQKHFNRLAFDAAFPALVQPASRTELQLTYAGMEIPTVPVRKKDLDDWLRSELPWLLDKFVLSIGLVVAIFVTAPILPQMFEPGSLHLLLSKPISRTGLLLARFCGGCAFVLLCATYLFVGCWLIMGLRFGFWHTGFLVCIPIYTFVFMIYYSVSVLAAVLWRNTIVAVLATVLLWGLCWGLGLADWGIQLALDMERPARIEAVGDAIVYLDAAKYPRVWSDGDWKPTLLSPLQTEQGAEANLHAIFLGPVYDKKENLLLAVRLRPKGVFDRPGLDYRSLLIASSTKGESSYLEAAGAPDGAQHLFQEPGGALLVIAPGDTFYRMSGDPLARIQYLESGKTPAAEETLPEEAEDDAPGEDDAPEQHSARTILARLEFPWRTAGPESPLRLSRPAAFAMHPVSGQLAIYSRGRLLLLEKNAKDVYDVVKQSDQPLPGDAEASAAPASLAFAGDTLLVARQSDGVFTVDASTLKLRKHYAEESLDPVQAAASPQGDLFAVRFANGEVWLLDRAQDSFAKADQLKGQGKISAVAFSPKGNLLIGDQAKRLYEYGPDGTRLQRTLAGRSSTMELVYYWVIRPLYLVLPKPGEFHETVSFLMGDKDAASQHPWRPVWTSALFVAVMLGLSCWYMQRANF</sequence>
<proteinExistence type="predicted"/>
<evidence type="ECO:0000313" key="3">
    <source>
        <dbReference type="EMBL" id="QDU95473.1"/>
    </source>
</evidence>
<name>A0A518DUF4_9BACT</name>
<evidence type="ECO:0000313" key="4">
    <source>
        <dbReference type="Proteomes" id="UP000317648"/>
    </source>
</evidence>
<dbReference type="EMBL" id="CP036433">
    <property type="protein sequence ID" value="QDU95473.1"/>
    <property type="molecule type" value="Genomic_DNA"/>
</dbReference>
<accession>A0A518DUF4</accession>
<dbReference type="Proteomes" id="UP000317648">
    <property type="component" value="Chromosome"/>
</dbReference>
<keyword evidence="2" id="KW-0812">Transmembrane</keyword>
<keyword evidence="4" id="KW-1185">Reference proteome</keyword>
<dbReference type="KEGG" id="lcre:Pla8534_32880"/>
<reference evidence="3 4" key="1">
    <citation type="submission" date="2019-02" db="EMBL/GenBank/DDBJ databases">
        <title>Deep-cultivation of Planctomycetes and their phenomic and genomic characterization uncovers novel biology.</title>
        <authorList>
            <person name="Wiegand S."/>
            <person name="Jogler M."/>
            <person name="Boedeker C."/>
            <person name="Pinto D."/>
            <person name="Vollmers J."/>
            <person name="Rivas-Marin E."/>
            <person name="Kohn T."/>
            <person name="Peeters S.H."/>
            <person name="Heuer A."/>
            <person name="Rast P."/>
            <person name="Oberbeckmann S."/>
            <person name="Bunk B."/>
            <person name="Jeske O."/>
            <person name="Meyerdierks A."/>
            <person name="Storesund J.E."/>
            <person name="Kallscheuer N."/>
            <person name="Luecker S."/>
            <person name="Lage O.M."/>
            <person name="Pohl T."/>
            <person name="Merkel B.J."/>
            <person name="Hornburger P."/>
            <person name="Mueller R.-W."/>
            <person name="Bruemmer F."/>
            <person name="Labrenz M."/>
            <person name="Spormann A.M."/>
            <person name="Op den Camp H."/>
            <person name="Overmann J."/>
            <person name="Amann R."/>
            <person name="Jetten M.S.M."/>
            <person name="Mascher T."/>
            <person name="Medema M.H."/>
            <person name="Devos D.P."/>
            <person name="Kaster A.-K."/>
            <person name="Ovreas L."/>
            <person name="Rohde M."/>
            <person name="Galperin M.Y."/>
            <person name="Jogler C."/>
        </authorList>
    </citation>
    <scope>NUCLEOTIDE SEQUENCE [LARGE SCALE GENOMIC DNA]</scope>
    <source>
        <strain evidence="3 4">Pla85_3_4</strain>
    </source>
</reference>
<dbReference type="Gene3D" id="2.130.10.10">
    <property type="entry name" value="YVTN repeat-like/Quinoprotein amine dehydrogenase"/>
    <property type="match status" value="1"/>
</dbReference>
<evidence type="ECO:0000256" key="1">
    <source>
        <dbReference type="SAM" id="MobiDB-lite"/>
    </source>
</evidence>
<dbReference type="RefSeq" id="WP_145054209.1">
    <property type="nucleotide sequence ID" value="NZ_CP036433.1"/>
</dbReference>
<dbReference type="GO" id="GO:0140359">
    <property type="term" value="F:ABC-type transporter activity"/>
    <property type="evidence" value="ECO:0007669"/>
    <property type="project" value="InterPro"/>
</dbReference>
<dbReference type="SUPFAM" id="SSF75011">
    <property type="entry name" value="3-carboxy-cis,cis-mucoante lactonizing enzyme"/>
    <property type="match status" value="1"/>
</dbReference>
<evidence type="ECO:0000256" key="2">
    <source>
        <dbReference type="SAM" id="Phobius"/>
    </source>
</evidence>
<dbReference type="InterPro" id="IPR015943">
    <property type="entry name" value="WD40/YVTN_repeat-like_dom_sf"/>
</dbReference>
<feature type="transmembrane region" description="Helical" evidence="2">
    <location>
        <begin position="284"/>
        <end position="308"/>
    </location>
</feature>
<dbReference type="AlphaFoldDB" id="A0A518DUF4"/>
<keyword evidence="2" id="KW-0472">Membrane</keyword>